<dbReference type="Proteomes" id="UP000028045">
    <property type="component" value="Unassembled WGS sequence"/>
</dbReference>
<dbReference type="PANTHER" id="PTHR47784">
    <property type="entry name" value="STEROL UPTAKE CONTROL PROTEIN 2"/>
    <property type="match status" value="1"/>
</dbReference>
<evidence type="ECO:0000256" key="1">
    <source>
        <dbReference type="ARBA" id="ARBA00023242"/>
    </source>
</evidence>
<dbReference type="Pfam" id="PF00172">
    <property type="entry name" value="Zn_clus"/>
    <property type="match status" value="1"/>
</dbReference>
<dbReference type="GO" id="GO:0008270">
    <property type="term" value="F:zinc ion binding"/>
    <property type="evidence" value="ECO:0007669"/>
    <property type="project" value="InterPro"/>
</dbReference>
<feature type="domain" description="Zn(2)-C6 fungal-type" evidence="2">
    <location>
        <begin position="8"/>
        <end position="38"/>
    </location>
</feature>
<dbReference type="InterPro" id="IPR001138">
    <property type="entry name" value="Zn2Cys6_DnaBD"/>
</dbReference>
<dbReference type="EMBL" id="KL648277">
    <property type="protein sequence ID" value="KEY71534.1"/>
    <property type="molecule type" value="Genomic_DNA"/>
</dbReference>
<keyword evidence="1" id="KW-0539">Nucleus</keyword>
<name>A0A084B1V5_STACB</name>
<dbReference type="PANTHER" id="PTHR47784:SF5">
    <property type="entry name" value="STEROL UPTAKE CONTROL PROTEIN 2"/>
    <property type="match status" value="1"/>
</dbReference>
<dbReference type="InterPro" id="IPR036864">
    <property type="entry name" value="Zn2-C6_fun-type_DNA-bd_sf"/>
</dbReference>
<evidence type="ECO:0000313" key="3">
    <source>
        <dbReference type="EMBL" id="KEY71534.1"/>
    </source>
</evidence>
<gene>
    <name evidence="3" type="ORF">S7711_08914</name>
</gene>
<dbReference type="InterPro" id="IPR053157">
    <property type="entry name" value="Sterol_Uptake_Regulator"/>
</dbReference>
<dbReference type="GO" id="GO:0001228">
    <property type="term" value="F:DNA-binding transcription activator activity, RNA polymerase II-specific"/>
    <property type="evidence" value="ECO:0007669"/>
    <property type="project" value="TreeGrafter"/>
</dbReference>
<dbReference type="OrthoDB" id="5419315at2759"/>
<protein>
    <recommendedName>
        <fullName evidence="2">Zn(2)-C6 fungal-type domain-containing protein</fullName>
    </recommendedName>
</protein>
<dbReference type="PROSITE" id="PS50048">
    <property type="entry name" value="ZN2_CY6_FUNGAL_2"/>
    <property type="match status" value="1"/>
</dbReference>
<organism evidence="3 4">
    <name type="scientific">Stachybotrys chartarum (strain CBS 109288 / IBT 7711)</name>
    <name type="common">Toxic black mold</name>
    <name type="synonym">Stilbospora chartarum</name>
    <dbReference type="NCBI Taxonomy" id="1280523"/>
    <lineage>
        <taxon>Eukaryota</taxon>
        <taxon>Fungi</taxon>
        <taxon>Dikarya</taxon>
        <taxon>Ascomycota</taxon>
        <taxon>Pezizomycotina</taxon>
        <taxon>Sordariomycetes</taxon>
        <taxon>Hypocreomycetidae</taxon>
        <taxon>Hypocreales</taxon>
        <taxon>Stachybotryaceae</taxon>
        <taxon>Stachybotrys</taxon>
    </lineage>
</organism>
<dbReference type="PROSITE" id="PS00463">
    <property type="entry name" value="ZN2_CY6_FUNGAL_1"/>
    <property type="match status" value="1"/>
</dbReference>
<sequence length="517" mass="58206">MPTRSRTGCATCRKRRMRCDEEKPVCLNCQKSLLRCAYTASIPLRERRARGETVLPGMQQTWAASESMNPAALGQILLVPSIFGPMSGRGTIDPFQSLALDLSHYQMRLLRYCSSTFIEDSASSGCHHWKMLRIDSFSRICGDSAALRSSILIAALHYKWNVGHLSDFEPTLFHQTYEAIGVINEALRIRTPESFVNCVRLIATMAATEACLGDIDTAEVHLNGLMAVMDHSEAVMQLVCGLKSRGLNSPGRSSDTARGESNPSEQAMSKLWVSTLLEALRLLPYFLIPSRLAGILPENFDAPDGTEDARVITEFMDGKHKTMHDIAEHSLTRCDLWGDGAIVTSASDEAKFTNIDSLIIPGRITTSPKVNPTTYLEISWWGLHFSGILYWTSAINLTLFRKKVEERLLRRSIFHVEEELRRTRSCIEQPSSKQASLWFWKAFLGAYSISYAYHLGQHLGKWSQTSNRHLRSCVRMWARNSAMEDWIDAKGVLRQVCWPIASPEEHVAESMWNTIVQ</sequence>
<accession>A0A084B1V5</accession>
<evidence type="ECO:0000313" key="4">
    <source>
        <dbReference type="Proteomes" id="UP000028045"/>
    </source>
</evidence>
<reference evidence="3 4" key="1">
    <citation type="journal article" date="2014" name="BMC Genomics">
        <title>Comparative genome sequencing reveals chemotype-specific gene clusters in the toxigenic black mold Stachybotrys.</title>
        <authorList>
            <person name="Semeiks J."/>
            <person name="Borek D."/>
            <person name="Otwinowski Z."/>
            <person name="Grishin N.V."/>
        </authorList>
    </citation>
    <scope>NUCLEOTIDE SEQUENCE [LARGE SCALE GENOMIC DNA]</scope>
    <source>
        <strain evidence="4">CBS 109288 / IBT 7711</strain>
    </source>
</reference>
<dbReference type="SMART" id="SM00066">
    <property type="entry name" value="GAL4"/>
    <property type="match status" value="1"/>
</dbReference>
<dbReference type="SUPFAM" id="SSF57701">
    <property type="entry name" value="Zn2/Cys6 DNA-binding domain"/>
    <property type="match status" value="1"/>
</dbReference>
<dbReference type="CDD" id="cd00067">
    <property type="entry name" value="GAL4"/>
    <property type="match status" value="1"/>
</dbReference>
<keyword evidence="4" id="KW-1185">Reference proteome</keyword>
<evidence type="ECO:0000259" key="2">
    <source>
        <dbReference type="PROSITE" id="PS50048"/>
    </source>
</evidence>
<proteinExistence type="predicted"/>
<dbReference type="HOGENOM" id="CLU_029465_1_0_1"/>
<dbReference type="Gene3D" id="4.10.240.10">
    <property type="entry name" value="Zn(2)-C6 fungal-type DNA-binding domain"/>
    <property type="match status" value="1"/>
</dbReference>
<dbReference type="AlphaFoldDB" id="A0A084B1V5"/>